<gene>
    <name evidence="5" type="ORF">FHS38_006529</name>
</gene>
<proteinExistence type="predicted"/>
<evidence type="ECO:0000256" key="3">
    <source>
        <dbReference type="ARBA" id="ARBA00022801"/>
    </source>
</evidence>
<organism evidence="5 6">
    <name type="scientific">Streptomyces netropsis</name>
    <name type="common">Streptoverticillium netropsis</name>
    <dbReference type="NCBI Taxonomy" id="55404"/>
    <lineage>
        <taxon>Bacteria</taxon>
        <taxon>Bacillati</taxon>
        <taxon>Actinomycetota</taxon>
        <taxon>Actinomycetes</taxon>
        <taxon>Kitasatosporales</taxon>
        <taxon>Streptomycetaceae</taxon>
        <taxon>Streptomyces</taxon>
    </lineage>
</organism>
<dbReference type="AlphaFoldDB" id="A0A7W7LI24"/>
<dbReference type="InterPro" id="IPR006439">
    <property type="entry name" value="HAD-SF_hydro_IA"/>
</dbReference>
<keyword evidence="2" id="KW-0479">Metal-binding</keyword>
<dbReference type="PANTHER" id="PTHR46470:SF2">
    <property type="entry name" value="GLYCERALDEHYDE 3-PHOSPHATE PHOSPHATASE"/>
    <property type="match status" value="1"/>
</dbReference>
<dbReference type="GO" id="GO:0016791">
    <property type="term" value="F:phosphatase activity"/>
    <property type="evidence" value="ECO:0007669"/>
    <property type="project" value="TreeGrafter"/>
</dbReference>
<evidence type="ECO:0000313" key="5">
    <source>
        <dbReference type="EMBL" id="MBB4890444.1"/>
    </source>
</evidence>
<dbReference type="InterPro" id="IPR051400">
    <property type="entry name" value="HAD-like_hydrolase"/>
</dbReference>
<reference evidence="5 6" key="1">
    <citation type="submission" date="2020-08" db="EMBL/GenBank/DDBJ databases">
        <title>Genomic Encyclopedia of Type Strains, Phase III (KMG-III): the genomes of soil and plant-associated and newly described type strains.</title>
        <authorList>
            <person name="Whitman W."/>
        </authorList>
    </citation>
    <scope>NUCLEOTIDE SEQUENCE [LARGE SCALE GENOMIC DNA]</scope>
    <source>
        <strain evidence="5 6">CECT 3265</strain>
    </source>
</reference>
<sequence>MRSRSCSRLALFDLDGTLLDRRAALHISVRALCSELRYGPEVESWLLSELADRASPANFIRMREAFSLPESSAYLWQAYVDRMASAVSCPPAVLDALAVLRDNGWRVGVATNGASDIQRAKLHMTGIDALVDGVAVSGDIEVRKPDVRLFEFAAARCGAVLSPDTWVIGDSPQTDVAGAHRAGVRALWLRGRPWENTVPAPHHTADGVVDAITFLLTDRSE</sequence>
<dbReference type="Pfam" id="PF13419">
    <property type="entry name" value="HAD_2"/>
    <property type="match status" value="1"/>
</dbReference>
<comment type="caution">
    <text evidence="5">The sequence shown here is derived from an EMBL/GenBank/DDBJ whole genome shotgun (WGS) entry which is preliminary data.</text>
</comment>
<dbReference type="SUPFAM" id="SSF56784">
    <property type="entry name" value="HAD-like"/>
    <property type="match status" value="1"/>
</dbReference>
<dbReference type="InterPro" id="IPR023214">
    <property type="entry name" value="HAD_sf"/>
</dbReference>
<dbReference type="Gene3D" id="3.40.50.1000">
    <property type="entry name" value="HAD superfamily/HAD-like"/>
    <property type="match status" value="1"/>
</dbReference>
<dbReference type="RefSeq" id="WP_184739634.1">
    <property type="nucleotide sequence ID" value="NZ_BMRW01000017.1"/>
</dbReference>
<accession>A0A7W7LI24</accession>
<dbReference type="Gene3D" id="1.10.150.240">
    <property type="entry name" value="Putative phosphatase, domain 2"/>
    <property type="match status" value="1"/>
</dbReference>
<protein>
    <submittedName>
        <fullName evidence="5">Putative hydrolase of the HAD superfamily</fullName>
    </submittedName>
</protein>
<dbReference type="InterPro" id="IPR041492">
    <property type="entry name" value="HAD_2"/>
</dbReference>
<keyword evidence="6" id="KW-1185">Reference proteome</keyword>
<comment type="cofactor">
    <cofactor evidence="1">
        <name>Mg(2+)</name>
        <dbReference type="ChEBI" id="CHEBI:18420"/>
    </cofactor>
</comment>
<evidence type="ECO:0000256" key="4">
    <source>
        <dbReference type="ARBA" id="ARBA00022842"/>
    </source>
</evidence>
<keyword evidence="3 5" id="KW-0378">Hydrolase</keyword>
<dbReference type="Proteomes" id="UP000556436">
    <property type="component" value="Unassembled WGS sequence"/>
</dbReference>
<dbReference type="SFLD" id="SFLDG01129">
    <property type="entry name" value="C1.5:_HAD__Beta-PGM__Phosphata"/>
    <property type="match status" value="1"/>
</dbReference>
<dbReference type="InterPro" id="IPR023198">
    <property type="entry name" value="PGP-like_dom2"/>
</dbReference>
<evidence type="ECO:0000256" key="1">
    <source>
        <dbReference type="ARBA" id="ARBA00001946"/>
    </source>
</evidence>
<dbReference type="SFLD" id="SFLDS00003">
    <property type="entry name" value="Haloacid_Dehalogenase"/>
    <property type="match status" value="1"/>
</dbReference>
<name>A0A7W7LI24_STRNE</name>
<dbReference type="PRINTS" id="PR00413">
    <property type="entry name" value="HADHALOGNASE"/>
</dbReference>
<keyword evidence="4" id="KW-0460">Magnesium</keyword>
<dbReference type="PANTHER" id="PTHR46470">
    <property type="entry name" value="N-ACYLNEURAMINATE-9-PHOSPHATASE"/>
    <property type="match status" value="1"/>
</dbReference>
<dbReference type="GO" id="GO:0044281">
    <property type="term" value="P:small molecule metabolic process"/>
    <property type="evidence" value="ECO:0007669"/>
    <property type="project" value="UniProtKB-ARBA"/>
</dbReference>
<dbReference type="GO" id="GO:0046872">
    <property type="term" value="F:metal ion binding"/>
    <property type="evidence" value="ECO:0007669"/>
    <property type="project" value="UniProtKB-KW"/>
</dbReference>
<dbReference type="NCBIfam" id="TIGR01549">
    <property type="entry name" value="HAD-SF-IA-v1"/>
    <property type="match status" value="1"/>
</dbReference>
<evidence type="ECO:0000256" key="2">
    <source>
        <dbReference type="ARBA" id="ARBA00022723"/>
    </source>
</evidence>
<evidence type="ECO:0000313" key="6">
    <source>
        <dbReference type="Proteomes" id="UP000556436"/>
    </source>
</evidence>
<dbReference type="InterPro" id="IPR036412">
    <property type="entry name" value="HAD-like_sf"/>
</dbReference>
<dbReference type="EMBL" id="JACHJG010000019">
    <property type="protein sequence ID" value="MBB4890444.1"/>
    <property type="molecule type" value="Genomic_DNA"/>
</dbReference>